<keyword evidence="3" id="KW-1185">Reference proteome</keyword>
<evidence type="ECO:0000256" key="1">
    <source>
        <dbReference type="SAM" id="SignalP"/>
    </source>
</evidence>
<feature type="signal peptide" evidence="1">
    <location>
        <begin position="1"/>
        <end position="19"/>
    </location>
</feature>
<dbReference type="OrthoDB" id="10612746at2759"/>
<comment type="caution">
    <text evidence="2">The sequence shown here is derived from an EMBL/GenBank/DDBJ whole genome shotgun (WGS) entry which is preliminary data.</text>
</comment>
<dbReference type="Proteomes" id="UP001153678">
    <property type="component" value="Unassembled WGS sequence"/>
</dbReference>
<gene>
    <name evidence="2" type="ORF">FWILDA_LOCUS3770</name>
</gene>
<organism evidence="2 3">
    <name type="scientific">Funneliformis geosporum</name>
    <dbReference type="NCBI Taxonomy" id="1117311"/>
    <lineage>
        <taxon>Eukaryota</taxon>
        <taxon>Fungi</taxon>
        <taxon>Fungi incertae sedis</taxon>
        <taxon>Mucoromycota</taxon>
        <taxon>Glomeromycotina</taxon>
        <taxon>Glomeromycetes</taxon>
        <taxon>Glomerales</taxon>
        <taxon>Glomeraceae</taxon>
        <taxon>Funneliformis</taxon>
    </lineage>
</organism>
<evidence type="ECO:0000313" key="2">
    <source>
        <dbReference type="EMBL" id="CAI2168813.1"/>
    </source>
</evidence>
<reference evidence="2" key="1">
    <citation type="submission" date="2022-08" db="EMBL/GenBank/DDBJ databases">
        <authorList>
            <person name="Kallberg Y."/>
            <person name="Tangrot J."/>
            <person name="Rosling A."/>
        </authorList>
    </citation>
    <scope>NUCLEOTIDE SEQUENCE</scope>
    <source>
        <strain evidence="2">Wild A</strain>
    </source>
</reference>
<name>A0A9W4WPB0_9GLOM</name>
<evidence type="ECO:0000313" key="3">
    <source>
        <dbReference type="Proteomes" id="UP001153678"/>
    </source>
</evidence>
<dbReference type="AlphaFoldDB" id="A0A9W4WPB0"/>
<keyword evidence="1" id="KW-0732">Signal</keyword>
<feature type="chain" id="PRO_5040971981" evidence="1">
    <location>
        <begin position="20"/>
        <end position="54"/>
    </location>
</feature>
<feature type="non-terminal residue" evidence="2">
    <location>
        <position position="1"/>
    </location>
</feature>
<proteinExistence type="predicted"/>
<dbReference type="EMBL" id="CAMKVN010000523">
    <property type="protein sequence ID" value="CAI2168813.1"/>
    <property type="molecule type" value="Genomic_DNA"/>
</dbReference>
<sequence>MKFNQNLILLALLAIGSSASVIKREPIPTAVADAYKEEYDPYKQGGKDYDPYKQ</sequence>
<accession>A0A9W4WPB0</accession>
<protein>
    <submittedName>
        <fullName evidence="2">19451_t:CDS:1</fullName>
    </submittedName>
</protein>